<feature type="domain" description="HTH tetR-type" evidence="5">
    <location>
        <begin position="17"/>
        <end position="77"/>
    </location>
</feature>
<dbReference type="RefSeq" id="WP_386728508.1">
    <property type="nucleotide sequence ID" value="NZ_JBHSTP010000001.1"/>
</dbReference>
<evidence type="ECO:0000259" key="5">
    <source>
        <dbReference type="PROSITE" id="PS50977"/>
    </source>
</evidence>
<proteinExistence type="predicted"/>
<organism evidence="6 7">
    <name type="scientific">Luethyella okanaganae</name>
    <dbReference type="NCBI Taxonomy" id="69372"/>
    <lineage>
        <taxon>Bacteria</taxon>
        <taxon>Bacillati</taxon>
        <taxon>Actinomycetota</taxon>
        <taxon>Actinomycetes</taxon>
        <taxon>Micrococcales</taxon>
        <taxon>Microbacteriaceae</taxon>
        <taxon>Luethyella</taxon>
    </lineage>
</organism>
<evidence type="ECO:0000313" key="7">
    <source>
        <dbReference type="Proteomes" id="UP001596306"/>
    </source>
</evidence>
<comment type="caution">
    <text evidence="6">The sequence shown here is derived from an EMBL/GenBank/DDBJ whole genome shotgun (WGS) entry which is preliminary data.</text>
</comment>
<gene>
    <name evidence="6" type="ORF">ACFQB0_05385</name>
</gene>
<dbReference type="SUPFAM" id="SSF46689">
    <property type="entry name" value="Homeodomain-like"/>
    <property type="match status" value="1"/>
</dbReference>
<accession>A0ABW1VBY2</accession>
<dbReference type="PROSITE" id="PS50977">
    <property type="entry name" value="HTH_TETR_2"/>
    <property type="match status" value="1"/>
</dbReference>
<dbReference type="PANTHER" id="PTHR30055:SF234">
    <property type="entry name" value="HTH-TYPE TRANSCRIPTIONAL REGULATOR BETI"/>
    <property type="match status" value="1"/>
</dbReference>
<name>A0ABW1VBY2_9MICO</name>
<keyword evidence="7" id="KW-1185">Reference proteome</keyword>
<reference evidence="7" key="1">
    <citation type="journal article" date="2019" name="Int. J. Syst. Evol. Microbiol.">
        <title>The Global Catalogue of Microorganisms (GCM) 10K type strain sequencing project: providing services to taxonomists for standard genome sequencing and annotation.</title>
        <authorList>
            <consortium name="The Broad Institute Genomics Platform"/>
            <consortium name="The Broad Institute Genome Sequencing Center for Infectious Disease"/>
            <person name="Wu L."/>
            <person name="Ma J."/>
        </authorList>
    </citation>
    <scope>NUCLEOTIDE SEQUENCE [LARGE SCALE GENOMIC DNA]</scope>
    <source>
        <strain evidence="7">CCUG 43304</strain>
    </source>
</reference>
<keyword evidence="2 4" id="KW-0238">DNA-binding</keyword>
<dbReference type="Gene3D" id="1.10.357.10">
    <property type="entry name" value="Tetracycline Repressor, domain 2"/>
    <property type="match status" value="1"/>
</dbReference>
<dbReference type="Pfam" id="PF00440">
    <property type="entry name" value="TetR_N"/>
    <property type="match status" value="1"/>
</dbReference>
<dbReference type="Proteomes" id="UP001596306">
    <property type="component" value="Unassembled WGS sequence"/>
</dbReference>
<evidence type="ECO:0000256" key="4">
    <source>
        <dbReference type="PROSITE-ProRule" id="PRU00335"/>
    </source>
</evidence>
<keyword evidence="1" id="KW-0805">Transcription regulation</keyword>
<dbReference type="InterPro" id="IPR001647">
    <property type="entry name" value="HTH_TetR"/>
</dbReference>
<feature type="DNA-binding region" description="H-T-H motif" evidence="4">
    <location>
        <begin position="40"/>
        <end position="59"/>
    </location>
</feature>
<dbReference type="EMBL" id="JBHSTP010000001">
    <property type="protein sequence ID" value="MFC6355536.1"/>
    <property type="molecule type" value="Genomic_DNA"/>
</dbReference>
<evidence type="ECO:0000256" key="2">
    <source>
        <dbReference type="ARBA" id="ARBA00023125"/>
    </source>
</evidence>
<keyword evidence="3" id="KW-0804">Transcription</keyword>
<dbReference type="PRINTS" id="PR00455">
    <property type="entry name" value="HTHTETR"/>
</dbReference>
<evidence type="ECO:0000256" key="1">
    <source>
        <dbReference type="ARBA" id="ARBA00023015"/>
    </source>
</evidence>
<dbReference type="PANTHER" id="PTHR30055">
    <property type="entry name" value="HTH-TYPE TRANSCRIPTIONAL REGULATOR RUTR"/>
    <property type="match status" value="1"/>
</dbReference>
<evidence type="ECO:0000313" key="6">
    <source>
        <dbReference type="EMBL" id="MFC6355536.1"/>
    </source>
</evidence>
<dbReference type="InterPro" id="IPR009057">
    <property type="entry name" value="Homeodomain-like_sf"/>
</dbReference>
<dbReference type="InterPro" id="IPR050109">
    <property type="entry name" value="HTH-type_TetR-like_transc_reg"/>
</dbReference>
<sequence length="210" mass="22145">MSEASVALRTLREARAALTRGQVVDAAGRLFLTGGYVGTSIGSIAADAGVSVQTIYNAVGNKAALLSAVLEATASGPEAPTPVPEFMAERVRAAAEATTVIAVLADWFVEVNVRTAGIWSVIRQAAAVDEDAAAMQRARDEQRLRNYRLAAVELRSRGALVSMSDEEAAATIWTIGHPESYRTLVGNLGWSTEGYREWVRKALAGALGAA</sequence>
<evidence type="ECO:0000256" key="3">
    <source>
        <dbReference type="ARBA" id="ARBA00023163"/>
    </source>
</evidence>
<protein>
    <submittedName>
        <fullName evidence="6">TetR/AcrR family transcriptional regulator</fullName>
    </submittedName>
</protein>